<dbReference type="AlphaFoldDB" id="A0A1M5J9S8"/>
<dbReference type="EMBL" id="FQWF01000005">
    <property type="protein sequence ID" value="SHG37318.1"/>
    <property type="molecule type" value="Genomic_DNA"/>
</dbReference>
<dbReference type="STRING" id="229205.SAMN05444372_10598"/>
<dbReference type="PANTHER" id="PTHR37947">
    <property type="entry name" value="BLL2462 PROTEIN"/>
    <property type="match status" value="1"/>
</dbReference>
<accession>A0A1M5J9S8</accession>
<dbReference type="SUPFAM" id="SSF52317">
    <property type="entry name" value="Class I glutamine amidotransferase-like"/>
    <property type="match status" value="1"/>
</dbReference>
<keyword evidence="1" id="KW-1133">Transmembrane helix</keyword>
<dbReference type="Proteomes" id="UP000184020">
    <property type="component" value="Unassembled WGS sequence"/>
</dbReference>
<feature type="transmembrane region" description="Helical" evidence="1">
    <location>
        <begin position="14"/>
        <end position="32"/>
    </location>
</feature>
<keyword evidence="3" id="KW-1185">Reference proteome</keyword>
<feature type="transmembrane region" description="Helical" evidence="1">
    <location>
        <begin position="44"/>
        <end position="66"/>
    </location>
</feature>
<dbReference type="PANTHER" id="PTHR37947:SF1">
    <property type="entry name" value="BLL2462 PROTEIN"/>
    <property type="match status" value="1"/>
</dbReference>
<sequence>MIIEYYHTMTTNNILLLLVSLLIAGSFSYFQYIYKAKNKSKVGWFLAFLRFLSIFCILLLLINPIITTKTLEIVKTPLPLVVDNSTSIAFLKSEEKIVEIFKKLQSNKDLQQKFNVQSYQFSSDFEPSDTFNFNGIQSNIDVVATSLKSIYKNQIYPTILITDGNQTSGNDYVYSFDDDKKVYPVIVGDTTTFLDFKINQLNVNKYAFHKNKFPVEAFLNYSGTKNITADFIISQGNSVISKQSIAFSPSRKTATVNVLLPAEKIGLQVFKASISSREKEKNIFNNTKNFAVEVIDQKTNIAIISSISHPDLGALKRAIESNVQRKVTIVKPTEIKSLQDYNVLILYQPTTDFKTIFDTNKKLRINTFVITGNSTDFNFLNQQQNNFIFKMSGGKEDYLSVFNTQFNLFSAENIGFENFPPLQNTFGTINIKDDVSVLLSSKIRNIETRAPILAFTENQGSRAAYLLGENSWKWRLQTHVNNQSFEKFDIFIDKIIQFLASKNTKQSLVVEHDRFYNFGDAIEITAKYFNKNYEFDEKARLTIRLTNSKTKEIKDYDLLKGNNIYKVNLDGLIAGSYKFSVKELNSNSTYSSSFEILDFDIEKQFINPDVEKLSQLASHTKGKEFYPDQIDALVKVLLENDDYKAIQKDIVSKTPLIDWIYLLILISIALVTEWFVRKYNGLF</sequence>
<gene>
    <name evidence="2" type="ORF">SAMN05444372_10598</name>
</gene>
<proteinExistence type="predicted"/>
<keyword evidence="1" id="KW-0472">Membrane</keyword>
<evidence type="ECO:0008006" key="4">
    <source>
        <dbReference type="Google" id="ProtNLM"/>
    </source>
</evidence>
<evidence type="ECO:0000313" key="3">
    <source>
        <dbReference type="Proteomes" id="UP000184020"/>
    </source>
</evidence>
<evidence type="ECO:0000313" key="2">
    <source>
        <dbReference type="EMBL" id="SHG37318.1"/>
    </source>
</evidence>
<name>A0A1M5J9S8_9FLAO</name>
<feature type="transmembrane region" description="Helical" evidence="1">
    <location>
        <begin position="659"/>
        <end position="676"/>
    </location>
</feature>
<protein>
    <recommendedName>
        <fullName evidence="4">VWA domain-containing protein</fullName>
    </recommendedName>
</protein>
<dbReference type="InterPro" id="IPR029062">
    <property type="entry name" value="Class_I_gatase-like"/>
</dbReference>
<evidence type="ECO:0000256" key="1">
    <source>
        <dbReference type="SAM" id="Phobius"/>
    </source>
</evidence>
<reference evidence="3" key="1">
    <citation type="submission" date="2016-11" db="EMBL/GenBank/DDBJ databases">
        <authorList>
            <person name="Varghese N."/>
            <person name="Submissions S."/>
        </authorList>
    </citation>
    <scope>NUCLEOTIDE SEQUENCE [LARGE SCALE GENOMIC DNA]</scope>
    <source>
        <strain evidence="3">DSM 17659</strain>
    </source>
</reference>
<keyword evidence="1" id="KW-0812">Transmembrane</keyword>
<organism evidence="2 3">
    <name type="scientific">Flavobacterium micromati</name>
    <dbReference type="NCBI Taxonomy" id="229205"/>
    <lineage>
        <taxon>Bacteria</taxon>
        <taxon>Pseudomonadati</taxon>
        <taxon>Bacteroidota</taxon>
        <taxon>Flavobacteriia</taxon>
        <taxon>Flavobacteriales</taxon>
        <taxon>Flavobacteriaceae</taxon>
        <taxon>Flavobacterium</taxon>
    </lineage>
</organism>